<dbReference type="EMBL" id="JQBX01000001">
    <property type="protein sequence ID" value="KRN95236.1"/>
    <property type="molecule type" value="Genomic_DNA"/>
</dbReference>
<keyword evidence="1" id="KW-1133">Transmembrane helix</keyword>
<dbReference type="STRING" id="331679.IV81_GL000118"/>
<keyword evidence="3" id="KW-1185">Reference proteome</keyword>
<comment type="caution">
    <text evidence="2">The sequence shown here is derived from an EMBL/GenBank/DDBJ whole genome shotgun (WGS) entry which is preliminary data.</text>
</comment>
<name>A0A0R2L9V1_9LACO</name>
<keyword evidence="1" id="KW-0472">Membrane</keyword>
<organism evidence="2 3">
    <name type="scientific">Pediococcus stilesii</name>
    <dbReference type="NCBI Taxonomy" id="331679"/>
    <lineage>
        <taxon>Bacteria</taxon>
        <taxon>Bacillati</taxon>
        <taxon>Bacillota</taxon>
        <taxon>Bacilli</taxon>
        <taxon>Lactobacillales</taxon>
        <taxon>Lactobacillaceae</taxon>
        <taxon>Pediococcus</taxon>
    </lineage>
</organism>
<dbReference type="AlphaFoldDB" id="A0A0R2L9V1"/>
<dbReference type="Proteomes" id="UP000051859">
    <property type="component" value="Unassembled WGS sequence"/>
</dbReference>
<feature type="transmembrane region" description="Helical" evidence="1">
    <location>
        <begin position="69"/>
        <end position="88"/>
    </location>
</feature>
<sequence length="100" mass="11111">MPFMAVIADLVAVGFYLLQAQTPTPAMFTMGIVVQALITLLLLIFTFGYKGPHRLSFFRAGYVNFTFRYGIIAGSMVINALILFMYFLNITGRNTIIFGG</sequence>
<reference evidence="2 3" key="1">
    <citation type="journal article" date="2015" name="Genome Announc.">
        <title>Expanding the biotechnology potential of lactobacilli through comparative genomics of 213 strains and associated genera.</title>
        <authorList>
            <person name="Sun Z."/>
            <person name="Harris H.M."/>
            <person name="McCann A."/>
            <person name="Guo C."/>
            <person name="Argimon S."/>
            <person name="Zhang W."/>
            <person name="Yang X."/>
            <person name="Jeffery I.B."/>
            <person name="Cooney J.C."/>
            <person name="Kagawa T.F."/>
            <person name="Liu W."/>
            <person name="Song Y."/>
            <person name="Salvetti E."/>
            <person name="Wrobel A."/>
            <person name="Rasinkangas P."/>
            <person name="Parkhill J."/>
            <person name="Rea M.C."/>
            <person name="O'Sullivan O."/>
            <person name="Ritari J."/>
            <person name="Douillard F.P."/>
            <person name="Paul Ross R."/>
            <person name="Yang R."/>
            <person name="Briner A.E."/>
            <person name="Felis G.E."/>
            <person name="de Vos W.M."/>
            <person name="Barrangou R."/>
            <person name="Klaenhammer T.R."/>
            <person name="Caufield P.W."/>
            <person name="Cui Y."/>
            <person name="Zhang H."/>
            <person name="O'Toole P.W."/>
        </authorList>
    </citation>
    <scope>NUCLEOTIDE SEQUENCE [LARGE SCALE GENOMIC DNA]</scope>
    <source>
        <strain evidence="2 3">DSM 18001</strain>
    </source>
</reference>
<dbReference type="RefSeq" id="WP_057801249.1">
    <property type="nucleotide sequence ID" value="NZ_JQBX01000001.1"/>
</dbReference>
<dbReference type="PATRIC" id="fig|331679.3.peg.120"/>
<feature type="transmembrane region" description="Helical" evidence="1">
    <location>
        <begin position="30"/>
        <end position="49"/>
    </location>
</feature>
<protein>
    <submittedName>
        <fullName evidence="2">Uncharacterized protein</fullName>
    </submittedName>
</protein>
<proteinExistence type="predicted"/>
<evidence type="ECO:0000313" key="2">
    <source>
        <dbReference type="EMBL" id="KRN95236.1"/>
    </source>
</evidence>
<accession>A0A0R2L9V1</accession>
<keyword evidence="1" id="KW-0812">Transmembrane</keyword>
<gene>
    <name evidence="2" type="ORF">IV81_GL000118</name>
</gene>
<evidence type="ECO:0000313" key="3">
    <source>
        <dbReference type="Proteomes" id="UP000051859"/>
    </source>
</evidence>
<evidence type="ECO:0000256" key="1">
    <source>
        <dbReference type="SAM" id="Phobius"/>
    </source>
</evidence>